<evidence type="ECO:0000313" key="1">
    <source>
        <dbReference type="EMBL" id="HJH43252.1"/>
    </source>
</evidence>
<protein>
    <submittedName>
        <fullName evidence="1">AAA family ATPase</fullName>
    </submittedName>
</protein>
<organism evidence="2 3">
    <name type="scientific">Rubneribacter badeniensis</name>
    <dbReference type="NCBI Taxonomy" id="2070688"/>
    <lineage>
        <taxon>Bacteria</taxon>
        <taxon>Bacillati</taxon>
        <taxon>Actinomycetota</taxon>
        <taxon>Coriobacteriia</taxon>
        <taxon>Eggerthellales</taxon>
        <taxon>Eggerthellaceae</taxon>
        <taxon>Rubneribacter</taxon>
    </lineage>
</organism>
<dbReference type="Proteomes" id="UP000236488">
    <property type="component" value="Unassembled WGS sequence"/>
</dbReference>
<dbReference type="Gene3D" id="3.40.50.300">
    <property type="entry name" value="P-loop containing nucleotide triphosphate hydrolases"/>
    <property type="match status" value="1"/>
</dbReference>
<comment type="caution">
    <text evidence="2">The sequence shown here is derived from an EMBL/GenBank/DDBJ whole genome shotgun (WGS) entry which is preliminary data.</text>
</comment>
<dbReference type="EMBL" id="PPEL01000090">
    <property type="protein sequence ID" value="PNV64519.1"/>
    <property type="molecule type" value="Genomic_DNA"/>
</dbReference>
<keyword evidence="3" id="KW-1185">Reference proteome</keyword>
<dbReference type="PANTHER" id="PTHR39206">
    <property type="entry name" value="SLL8004 PROTEIN"/>
    <property type="match status" value="1"/>
</dbReference>
<evidence type="ECO:0000313" key="2">
    <source>
        <dbReference type="EMBL" id="PNV64519.1"/>
    </source>
</evidence>
<dbReference type="Proteomes" id="UP000789325">
    <property type="component" value="Unassembled WGS sequence"/>
</dbReference>
<dbReference type="InterPro" id="IPR027417">
    <property type="entry name" value="P-loop_NTPase"/>
</dbReference>
<reference evidence="2 3" key="1">
    <citation type="journal article" date="2018" name="Int. J. Syst. Evol. Microbiol.">
        <title>Rubneribacter badeniensis gen. nov., sp. nov. and Enteroscipio rubneri gen. nov., sp. nov., new members of the Eggerthellaceae isolated from human faeces.</title>
        <authorList>
            <person name="Danylec N."/>
            <person name="Gobl A."/>
            <person name="Stoll D.A."/>
            <person name="Hetzer B."/>
            <person name="Kulling S.E."/>
            <person name="Huch M."/>
        </authorList>
    </citation>
    <scope>NUCLEOTIDE SEQUENCE [LARGE SCALE GENOMIC DNA]</scope>
    <source>
        <strain evidence="2 3">ResAG-85</strain>
    </source>
</reference>
<dbReference type="Pfam" id="PF13671">
    <property type="entry name" value="AAA_33"/>
    <property type="match status" value="1"/>
</dbReference>
<dbReference type="RefSeq" id="WP_087196105.1">
    <property type="nucleotide sequence ID" value="NZ_PPEL01000090.1"/>
</dbReference>
<name>A0A2K2U2L0_9ACTN</name>
<reference evidence="1" key="2">
    <citation type="journal article" date="2021" name="PeerJ">
        <title>Extensive microbial diversity within the chicken gut microbiome revealed by metagenomics and culture.</title>
        <authorList>
            <person name="Gilroy R."/>
            <person name="Ravi A."/>
            <person name="Getino M."/>
            <person name="Pursley I."/>
            <person name="Horton D.L."/>
            <person name="Alikhan N.F."/>
            <person name="Baker D."/>
            <person name="Gharbi K."/>
            <person name="Hall N."/>
            <person name="Watson M."/>
            <person name="Adriaenssens E.M."/>
            <person name="Foster-Nyarko E."/>
            <person name="Jarju S."/>
            <person name="Secka A."/>
            <person name="Antonio M."/>
            <person name="Oren A."/>
            <person name="Chaudhuri R.R."/>
            <person name="La Ragione R."/>
            <person name="Hildebrand F."/>
            <person name="Pallen M.J."/>
        </authorList>
    </citation>
    <scope>NUCLEOTIDE SEQUENCE</scope>
    <source>
        <strain evidence="1">USAMLcec12-2067</strain>
    </source>
</reference>
<dbReference type="PANTHER" id="PTHR39206:SF1">
    <property type="entry name" value="SLL8004 PROTEIN"/>
    <property type="match status" value="1"/>
</dbReference>
<dbReference type="SUPFAM" id="SSF52540">
    <property type="entry name" value="P-loop containing nucleoside triphosphate hydrolases"/>
    <property type="match status" value="1"/>
</dbReference>
<dbReference type="AlphaFoldDB" id="A0A2K2U2L0"/>
<reference evidence="1" key="3">
    <citation type="submission" date="2021-09" db="EMBL/GenBank/DDBJ databases">
        <authorList>
            <person name="Gilroy R."/>
        </authorList>
    </citation>
    <scope>NUCLEOTIDE SEQUENCE</scope>
    <source>
        <strain evidence="1">USAMLcec12-2067</strain>
    </source>
</reference>
<proteinExistence type="predicted"/>
<accession>A0A2K2U2L0</accession>
<gene>
    <name evidence="2" type="ORF">C2L80_11510</name>
    <name evidence="1" type="ORF">K8V16_05590</name>
</gene>
<dbReference type="EMBL" id="DYZL01000114">
    <property type="protein sequence ID" value="HJH43252.1"/>
    <property type="molecule type" value="Genomic_DNA"/>
</dbReference>
<evidence type="ECO:0000313" key="3">
    <source>
        <dbReference type="Proteomes" id="UP000236488"/>
    </source>
</evidence>
<sequence length="205" mass="22763">MDDRPWYIVFAGVNGSGKSTLYRTNLWRTPGMPTSMPRVNPDELLSANGGNASSARDQIQAGKEALALIDGHFAHRRSFNHETTLTGHRALKNLARAHQEGYRVRLFYIGVASEDIAIDRIAHRAALGGHDIEEASVRRRYRASLTNFSKALAWCEEAQVFDNTTAFKCIAVWSKGTLAWWGASKTTGNWLPSAMLDGTVWKRTG</sequence>